<comment type="caution">
    <text evidence="4">The sequence shown here is derived from an EMBL/GenBank/DDBJ whole genome shotgun (WGS) entry which is preliminary data.</text>
</comment>
<gene>
    <name evidence="4" type="ORF">BD626DRAFT_163679</name>
</gene>
<feature type="domain" description="DUF6535" evidence="3">
    <location>
        <begin position="89"/>
        <end position="263"/>
    </location>
</feature>
<keyword evidence="2" id="KW-0812">Transmembrane</keyword>
<feature type="transmembrane region" description="Helical" evidence="2">
    <location>
        <begin position="233"/>
        <end position="262"/>
    </location>
</feature>
<dbReference type="AlphaFoldDB" id="A0A550CPL8"/>
<evidence type="ECO:0000256" key="2">
    <source>
        <dbReference type="SAM" id="Phobius"/>
    </source>
</evidence>
<evidence type="ECO:0000259" key="3">
    <source>
        <dbReference type="Pfam" id="PF20153"/>
    </source>
</evidence>
<feature type="region of interest" description="Disordered" evidence="1">
    <location>
        <begin position="765"/>
        <end position="870"/>
    </location>
</feature>
<feature type="transmembrane region" description="Helical" evidence="2">
    <location>
        <begin position="268"/>
        <end position="296"/>
    </location>
</feature>
<keyword evidence="5" id="KW-1185">Reference proteome</keyword>
<protein>
    <recommendedName>
        <fullName evidence="3">DUF6535 domain-containing protein</fullName>
    </recommendedName>
</protein>
<accession>A0A550CPL8</accession>
<keyword evidence="2" id="KW-1133">Transmembrane helix</keyword>
<dbReference type="OrthoDB" id="3235960at2759"/>
<feature type="compositionally biased region" description="Polar residues" evidence="1">
    <location>
        <begin position="765"/>
        <end position="797"/>
    </location>
</feature>
<dbReference type="STRING" id="97359.A0A550CPL8"/>
<dbReference type="Proteomes" id="UP000320762">
    <property type="component" value="Unassembled WGS sequence"/>
</dbReference>
<feature type="region of interest" description="Disordered" evidence="1">
    <location>
        <begin position="694"/>
        <end position="748"/>
    </location>
</feature>
<evidence type="ECO:0000256" key="1">
    <source>
        <dbReference type="SAM" id="MobiDB-lite"/>
    </source>
</evidence>
<feature type="compositionally biased region" description="Polar residues" evidence="1">
    <location>
        <begin position="824"/>
        <end position="853"/>
    </location>
</feature>
<organism evidence="4 5">
    <name type="scientific">Schizophyllum amplum</name>
    <dbReference type="NCBI Taxonomy" id="97359"/>
    <lineage>
        <taxon>Eukaryota</taxon>
        <taxon>Fungi</taxon>
        <taxon>Dikarya</taxon>
        <taxon>Basidiomycota</taxon>
        <taxon>Agaricomycotina</taxon>
        <taxon>Agaricomycetes</taxon>
        <taxon>Agaricomycetidae</taxon>
        <taxon>Agaricales</taxon>
        <taxon>Schizophyllaceae</taxon>
        <taxon>Schizophyllum</taxon>
    </lineage>
</organism>
<name>A0A550CPL8_9AGAR</name>
<evidence type="ECO:0000313" key="5">
    <source>
        <dbReference type="Proteomes" id="UP000320762"/>
    </source>
</evidence>
<keyword evidence="2" id="KW-0472">Membrane</keyword>
<dbReference type="InterPro" id="IPR045338">
    <property type="entry name" value="DUF6535"/>
</dbReference>
<sequence length="870" mass="97432">MLFFDKFKQLCLAPFRGITPDLGQQWSEFASNSSWQRYNAKQENSSTFFTASPRTSTSRDAAESTPQDGRWYIGDDNFINKPVGENTAWQECSNMVDDHDATLCQVWREEIDTLLVFAGLFSGVLTAFIIESYKWLMEEPDDLTADYLRQMLAIMSNTTIPAVRPYSSRPSLPDNIVTLINGLWFSSLTLSLSSALIGIVSKQWLREYLRDAGRSHKTNLAVRQVKYQGLSRWYVGAIVTMIPLLLQGALFLFLVGIIYLLWQIQPVVASVISVFGMCIVLFFVVTTILPTAQFIFCRLGLLHLHTTSQFPYKSAQAWLFLQLSLLAINSVAWLSHTVASLWNDSVDRPFAAPYRKYPAWPQWDLDWTQSRDESARWSHEPTALGLCLGSMELNFEHQHLRDWLWNCLWSMRQNADNAKYVLQCVRRTPKSKANFPSAQDDLASAVLPSLDPQMASQAACELISHTLLDTKGEAHVEHIIRMYNGLVRRGVHDIPPVVCRSLRDAIHAMPRECTNGTRTQLFLVAQDILRRNQHTERYYIDLLDLISAIITYLSRAEMQEEDASAVGELSLDLSSEIMDWLERYPDPSGNWRDYKSRVLWSARTAVLLARRLASFQPLDTIAPGHPRLPSVYALFELVDTRTRMIPPGTLPLWTPEKADMTEFAQVKSSLDAACEASSEPDVDVPPGAEIHAQRHLHTPRPQGGRSMDSTGKKSQPRRSNKRTGAPQNLRWDEGLEEDGPRGPVDRSPILESDIADADIRTTSVHSSNAFPTSPSALSEPGTSQTNEGRAFNTNDYTEISDVEALDGGPSARPSPLAVEEDGLGSTSFVQVGLSRRSSQRTGSRAGGSMTQLPCESRTRDGSCTRTSGST</sequence>
<evidence type="ECO:0000313" key="4">
    <source>
        <dbReference type="EMBL" id="TRM66751.1"/>
    </source>
</evidence>
<reference evidence="4 5" key="1">
    <citation type="journal article" date="2019" name="New Phytol.">
        <title>Comparative genomics reveals unique wood-decay strategies and fruiting body development in the Schizophyllaceae.</title>
        <authorList>
            <person name="Almasi E."/>
            <person name="Sahu N."/>
            <person name="Krizsan K."/>
            <person name="Balint B."/>
            <person name="Kovacs G.M."/>
            <person name="Kiss B."/>
            <person name="Cseklye J."/>
            <person name="Drula E."/>
            <person name="Henrissat B."/>
            <person name="Nagy I."/>
            <person name="Chovatia M."/>
            <person name="Adam C."/>
            <person name="LaButti K."/>
            <person name="Lipzen A."/>
            <person name="Riley R."/>
            <person name="Grigoriev I.V."/>
            <person name="Nagy L.G."/>
        </authorList>
    </citation>
    <scope>NUCLEOTIDE SEQUENCE [LARGE SCALE GENOMIC DNA]</scope>
    <source>
        <strain evidence="4 5">NL-1724</strain>
    </source>
</reference>
<dbReference type="Pfam" id="PF20153">
    <property type="entry name" value="DUF6535"/>
    <property type="match status" value="1"/>
</dbReference>
<proteinExistence type="predicted"/>
<dbReference type="EMBL" id="VDMD01000003">
    <property type="protein sequence ID" value="TRM66751.1"/>
    <property type="molecule type" value="Genomic_DNA"/>
</dbReference>
<feature type="compositionally biased region" description="Basic and acidic residues" evidence="1">
    <location>
        <begin position="730"/>
        <end position="744"/>
    </location>
</feature>